<comment type="subcellular location">
    <subcellularLocation>
        <location evidence="1 12">Cell membrane</location>
        <topology evidence="1 12">Multi-pass membrane protein</topology>
    </subcellularLocation>
</comment>
<evidence type="ECO:0000256" key="7">
    <source>
        <dbReference type="ARBA" id="ARBA00023065"/>
    </source>
</evidence>
<keyword evidence="14" id="KW-1185">Reference proteome</keyword>
<evidence type="ECO:0000256" key="4">
    <source>
        <dbReference type="ARBA" id="ARBA00022692"/>
    </source>
</evidence>
<feature type="transmembrane region" description="Helical" evidence="12">
    <location>
        <begin position="34"/>
        <end position="56"/>
    </location>
</feature>
<dbReference type="GO" id="GO:0140114">
    <property type="term" value="P:cellular detoxification of fluoride"/>
    <property type="evidence" value="ECO:0007669"/>
    <property type="project" value="UniProtKB-UniRule"/>
</dbReference>
<keyword evidence="5 12" id="KW-1133">Transmembrane helix</keyword>
<comment type="caution">
    <text evidence="13">The sequence shown here is derived from an EMBL/GenBank/DDBJ whole genome shotgun (WGS) entry which is preliminary data.</text>
</comment>
<keyword evidence="12" id="KW-0479">Metal-binding</keyword>
<dbReference type="InterPro" id="IPR003691">
    <property type="entry name" value="FluC"/>
</dbReference>
<feature type="transmembrane region" description="Helical" evidence="12">
    <location>
        <begin position="127"/>
        <end position="149"/>
    </location>
</feature>
<evidence type="ECO:0000256" key="3">
    <source>
        <dbReference type="ARBA" id="ARBA00022519"/>
    </source>
</evidence>
<evidence type="ECO:0000256" key="6">
    <source>
        <dbReference type="ARBA" id="ARBA00023053"/>
    </source>
</evidence>
<keyword evidence="9 12" id="KW-0407">Ion channel</keyword>
<reference evidence="14" key="1">
    <citation type="journal article" date="2019" name="Int. J. Syst. Evol. Microbiol.">
        <title>The Global Catalogue of Microorganisms (GCM) 10K type strain sequencing project: providing services to taxonomists for standard genome sequencing and annotation.</title>
        <authorList>
            <consortium name="The Broad Institute Genomics Platform"/>
            <consortium name="The Broad Institute Genome Sequencing Center for Infectious Disease"/>
            <person name="Wu L."/>
            <person name="Ma J."/>
        </authorList>
    </citation>
    <scope>NUCLEOTIDE SEQUENCE [LARGE SCALE GENOMIC DNA]</scope>
    <source>
        <strain evidence="14">CGMCC 1.12664</strain>
    </source>
</reference>
<proteinExistence type="inferred from homology"/>
<evidence type="ECO:0000256" key="10">
    <source>
        <dbReference type="ARBA" id="ARBA00035120"/>
    </source>
</evidence>
<dbReference type="GO" id="GO:0046872">
    <property type="term" value="F:metal ion binding"/>
    <property type="evidence" value="ECO:0007669"/>
    <property type="project" value="UniProtKB-KW"/>
</dbReference>
<protein>
    <recommendedName>
        <fullName evidence="12">Fluoride-specific ion channel FluC</fullName>
    </recommendedName>
</protein>
<dbReference type="HAMAP" id="MF_00454">
    <property type="entry name" value="FluC"/>
    <property type="match status" value="1"/>
</dbReference>
<evidence type="ECO:0000256" key="1">
    <source>
        <dbReference type="ARBA" id="ARBA00004651"/>
    </source>
</evidence>
<comment type="activity regulation">
    <text evidence="12">Na(+) is not transported, but it plays an essential structural role and its presence is essential for fluoride channel function.</text>
</comment>
<name>A0A917EBF3_9RHOB</name>
<evidence type="ECO:0000313" key="14">
    <source>
        <dbReference type="Proteomes" id="UP000612855"/>
    </source>
</evidence>
<feature type="transmembrane region" description="Helical" evidence="12">
    <location>
        <begin position="93"/>
        <end position="115"/>
    </location>
</feature>
<comment type="function">
    <text evidence="12">Fluoride-specific ion channel. Important for reducing fluoride concentration in the cell, thus reducing its toxicity.</text>
</comment>
<keyword evidence="4 12" id="KW-0812">Transmembrane</keyword>
<dbReference type="PANTHER" id="PTHR28259:SF1">
    <property type="entry name" value="FLUORIDE EXPORT PROTEIN 1-RELATED"/>
    <property type="match status" value="1"/>
</dbReference>
<keyword evidence="2 12" id="KW-1003">Cell membrane</keyword>
<keyword evidence="8 12" id="KW-0472">Membrane</keyword>
<evidence type="ECO:0000256" key="8">
    <source>
        <dbReference type="ARBA" id="ARBA00023136"/>
    </source>
</evidence>
<keyword evidence="7 12" id="KW-0406">Ion transport</keyword>
<evidence type="ECO:0000313" key="13">
    <source>
        <dbReference type="EMBL" id="GGE17089.1"/>
    </source>
</evidence>
<dbReference type="Pfam" id="PF02537">
    <property type="entry name" value="CRCB"/>
    <property type="match status" value="1"/>
</dbReference>
<evidence type="ECO:0000256" key="9">
    <source>
        <dbReference type="ARBA" id="ARBA00023303"/>
    </source>
</evidence>
<dbReference type="NCBIfam" id="TIGR00494">
    <property type="entry name" value="crcB"/>
    <property type="match status" value="1"/>
</dbReference>
<evidence type="ECO:0000256" key="5">
    <source>
        <dbReference type="ARBA" id="ARBA00022989"/>
    </source>
</evidence>
<keyword evidence="12" id="KW-0813">Transport</keyword>
<dbReference type="AlphaFoldDB" id="A0A917EBF3"/>
<sequence>MRGDAGLGYVGPARASHIDSAFVRGHDAAMIQTLAYVALGGAVGASARYLTGVAAIRVMGPGFPWGTLTVNVVGSFVMGAVVVLLAHLSATRFAPFLMTGVLGGFTTFSAFSLDAVTLWERGAVTQAAVYTGASVVLSLTALVAGLALARALT</sequence>
<organism evidence="13 14">
    <name type="scientific">Primorskyibacter flagellatus</name>
    <dbReference type="NCBI Taxonomy" id="1387277"/>
    <lineage>
        <taxon>Bacteria</taxon>
        <taxon>Pseudomonadati</taxon>
        <taxon>Pseudomonadota</taxon>
        <taxon>Alphaproteobacteria</taxon>
        <taxon>Rhodobacterales</taxon>
        <taxon>Roseobacteraceae</taxon>
        <taxon>Primorskyibacter</taxon>
    </lineage>
</organism>
<evidence type="ECO:0000256" key="11">
    <source>
        <dbReference type="ARBA" id="ARBA00035585"/>
    </source>
</evidence>
<keyword evidence="3" id="KW-0997">Cell inner membrane</keyword>
<keyword evidence="6 12" id="KW-0915">Sodium</keyword>
<comment type="catalytic activity">
    <reaction evidence="11">
        <text>fluoride(in) = fluoride(out)</text>
        <dbReference type="Rhea" id="RHEA:76159"/>
        <dbReference type="ChEBI" id="CHEBI:17051"/>
    </reaction>
    <physiologicalReaction direction="left-to-right" evidence="11">
        <dbReference type="Rhea" id="RHEA:76160"/>
    </physiologicalReaction>
</comment>
<dbReference type="Proteomes" id="UP000612855">
    <property type="component" value="Unassembled WGS sequence"/>
</dbReference>
<dbReference type="PANTHER" id="PTHR28259">
    <property type="entry name" value="FLUORIDE EXPORT PROTEIN 1-RELATED"/>
    <property type="match status" value="1"/>
</dbReference>
<feature type="binding site" evidence="12">
    <location>
        <position position="106"/>
    </location>
    <ligand>
        <name>Na(+)</name>
        <dbReference type="ChEBI" id="CHEBI:29101"/>
        <note>structural</note>
    </ligand>
</feature>
<gene>
    <name evidence="12" type="primary">fluC</name>
    <name evidence="12" type="synonym">crcB</name>
    <name evidence="13" type="ORF">GCM10011360_02340</name>
</gene>
<dbReference type="NCBIfam" id="NF010791">
    <property type="entry name" value="PRK14195.1"/>
    <property type="match status" value="1"/>
</dbReference>
<comment type="similarity">
    <text evidence="10 12">Belongs to the fluoride channel Fluc/FEX (TC 1.A.43) family.</text>
</comment>
<evidence type="ECO:0000256" key="2">
    <source>
        <dbReference type="ARBA" id="ARBA00022475"/>
    </source>
</evidence>
<evidence type="ECO:0000256" key="12">
    <source>
        <dbReference type="HAMAP-Rule" id="MF_00454"/>
    </source>
</evidence>
<feature type="binding site" evidence="12">
    <location>
        <position position="103"/>
    </location>
    <ligand>
        <name>Na(+)</name>
        <dbReference type="ChEBI" id="CHEBI:29101"/>
        <note>structural</note>
    </ligand>
</feature>
<accession>A0A917EBF3</accession>
<dbReference type="NCBIfam" id="NF010805">
    <property type="entry name" value="PRK14209.1"/>
    <property type="match status" value="1"/>
</dbReference>
<dbReference type="GO" id="GO:0062054">
    <property type="term" value="F:fluoride channel activity"/>
    <property type="evidence" value="ECO:0007669"/>
    <property type="project" value="UniProtKB-UniRule"/>
</dbReference>
<dbReference type="EMBL" id="BMFJ01000001">
    <property type="protein sequence ID" value="GGE17089.1"/>
    <property type="molecule type" value="Genomic_DNA"/>
</dbReference>
<feature type="transmembrane region" description="Helical" evidence="12">
    <location>
        <begin position="62"/>
        <end position="86"/>
    </location>
</feature>
<dbReference type="GO" id="GO:0005886">
    <property type="term" value="C:plasma membrane"/>
    <property type="evidence" value="ECO:0007669"/>
    <property type="project" value="UniProtKB-SubCell"/>
</dbReference>